<evidence type="ECO:0008006" key="6">
    <source>
        <dbReference type="Google" id="ProtNLM"/>
    </source>
</evidence>
<dbReference type="InterPro" id="IPR054788">
    <property type="entry name" value="MSC_0620_UU052-like"/>
</dbReference>
<evidence type="ECO:0000256" key="1">
    <source>
        <dbReference type="SAM" id="MobiDB-lite"/>
    </source>
</evidence>
<reference evidence="4 5" key="1">
    <citation type="journal article" date="2009" name="PLoS Genet.">
        <title>Life on arginine for Mycoplasma hominis: clues from its minimal genome and comparison with other human urogenital mycoplasmas.</title>
        <authorList>
            <person name="Pereyre S."/>
            <person name="Sirand-Pugnet P."/>
            <person name="Beven L."/>
            <person name="Charron A."/>
            <person name="Renaudin H."/>
            <person name="Barre A."/>
            <person name="Avenaud P."/>
            <person name="Jacob D."/>
            <person name="Couloux A."/>
            <person name="Barbe V."/>
            <person name="de Daruvar A."/>
            <person name="Blanchard A."/>
            <person name="Bebear C."/>
        </authorList>
    </citation>
    <scope>NUCLEOTIDE SEQUENCE [LARGE SCALE GENOMIC DNA]</scope>
    <source>
        <strain evidence="5">ATCC 23114 / NBRC 14850 / NCTC 10111 / PG21</strain>
    </source>
</reference>
<evidence type="ECO:0000313" key="5">
    <source>
        <dbReference type="Proteomes" id="UP000002631"/>
    </source>
</evidence>
<dbReference type="AlphaFoldDB" id="D1J8A2"/>
<dbReference type="KEGG" id="mho:MHO_3140"/>
<feature type="chain" id="PRO_5003022088" description="Transmembrane protein" evidence="3">
    <location>
        <begin position="26"/>
        <end position="685"/>
    </location>
</feature>
<evidence type="ECO:0000256" key="2">
    <source>
        <dbReference type="SAM" id="Phobius"/>
    </source>
</evidence>
<organism evidence="4 5">
    <name type="scientific">Metamycoplasma hominis (strain ATCC 23114 / DSM 25592 / NBRC 14850 / NCTC 10111 / PG21)</name>
    <name type="common">Mycoplasma hominis</name>
    <dbReference type="NCBI Taxonomy" id="347256"/>
    <lineage>
        <taxon>Bacteria</taxon>
        <taxon>Bacillati</taxon>
        <taxon>Mycoplasmatota</taxon>
        <taxon>Mycoplasmoidales</taxon>
        <taxon>Metamycoplasmataceae</taxon>
        <taxon>Metamycoplasma</taxon>
    </lineage>
</organism>
<accession>D1J8A2</accession>
<evidence type="ECO:0000313" key="4">
    <source>
        <dbReference type="EMBL" id="CAX37449.1"/>
    </source>
</evidence>
<feature type="region of interest" description="Disordered" evidence="1">
    <location>
        <begin position="255"/>
        <end position="278"/>
    </location>
</feature>
<keyword evidence="2" id="KW-0472">Membrane</keyword>
<keyword evidence="2" id="KW-1133">Transmembrane helix</keyword>
<protein>
    <recommendedName>
        <fullName evidence="6">Transmembrane protein</fullName>
    </recommendedName>
</protein>
<dbReference type="Proteomes" id="UP000002631">
    <property type="component" value="Chromosome"/>
</dbReference>
<dbReference type="EMBL" id="FP236530">
    <property type="protein sequence ID" value="CAX37449.1"/>
    <property type="molecule type" value="Genomic_DNA"/>
</dbReference>
<feature type="transmembrane region" description="Helical" evidence="2">
    <location>
        <begin position="662"/>
        <end position="684"/>
    </location>
</feature>
<dbReference type="eggNOG" id="ENOG5033T9M">
    <property type="taxonomic scope" value="Bacteria"/>
</dbReference>
<proteinExistence type="predicted"/>
<sequence length="685" mass="79346">MNKKKILLLSSFATVPLLSPIVVSAAPNNDPNNKKPELDPNFGEFESEAKKTIASTIEDGLKAIINYLQVQQQRLLENKELEFKLKIQQLIYLKNLETFLTKNKEEIQKNPNKYGIYLNTPLILGKEKNHDLQDIDYEGDLFKSIKTGKSDPLDYKKAILPKGSVKEVAKDQLNTVKKDKYSQFLKKYKSDFLKEVNKLFFNEKDVLNIDKDVELIRDKNGVFSTTLPKGFKSWDEYFISKFKVRITKFDLKQNQETNEAEQKEEKNPDSLPDLKPLVDGDKTSHLTKEQEKNLIQSLPLLVPFISSNNLPSSLSQIKSQFDSLDASKRQELFYFNNPINTRYKYSVFSFDISGNDIINLKVHISDNINPKLERTYLIEKYTPSQDKYFNLLKETEIKSISEIFKPLYKGLGLDEKLDYNKLRNGYLRKALLAMIDSALQMSFKADKDSYSAISNKILQKYWVKLQGDKTNTKKQLEEFSKTIRYTFFSYLNSLVVNNIYFWTTIAKAYNLVQLQFSEALKFNEKFIKTNLAEIKGNENVLRELFLLNKQLNYKFTALISQRDFNQEKWYSDYLELLSGIKHNFDLLSNLASNISIKANKEEKENFNKAYLEAVNVLNKNYLEQKKIIKKLGTSFIVISLIIIITNIIIFALLKNLKLKKKVIIINSVILAIALLILIIGGLLFI</sequence>
<dbReference type="PaxDb" id="347256-MHO_3140"/>
<dbReference type="HOGENOM" id="CLU_019559_0_0_14"/>
<dbReference type="STRING" id="347256.MHO_3140"/>
<keyword evidence="5" id="KW-1185">Reference proteome</keyword>
<gene>
    <name evidence="4" type="ordered locus">MHO_3140</name>
</gene>
<keyword evidence="2" id="KW-0812">Transmembrane</keyword>
<keyword evidence="3" id="KW-0732">Signal</keyword>
<feature type="signal peptide" evidence="3">
    <location>
        <begin position="1"/>
        <end position="25"/>
    </location>
</feature>
<feature type="transmembrane region" description="Helical" evidence="2">
    <location>
        <begin position="631"/>
        <end position="653"/>
    </location>
</feature>
<name>D1J8A2_METH1</name>
<dbReference type="RefSeq" id="WP_012855590.1">
    <property type="nucleotide sequence ID" value="NC_013511.1"/>
</dbReference>
<evidence type="ECO:0000256" key="3">
    <source>
        <dbReference type="SAM" id="SignalP"/>
    </source>
</evidence>
<dbReference type="NCBIfam" id="NF045829">
    <property type="entry name" value="UU052_fam"/>
    <property type="match status" value="1"/>
</dbReference>